<proteinExistence type="predicted"/>
<dbReference type="EMBL" id="ASQA01000034">
    <property type="protein sequence ID" value="ETT82525.1"/>
    <property type="molecule type" value="Genomic_DNA"/>
</dbReference>
<reference evidence="1 2" key="1">
    <citation type="journal article" date="2014" name="BMC Genomics">
        <title>Genomic comparison of sporeforming bacilli isolated from milk.</title>
        <authorList>
            <person name="Moreno Switt A.I."/>
            <person name="Andrus A.D."/>
            <person name="Ranieri M.L."/>
            <person name="Orsi R.H."/>
            <person name="Ivy R."/>
            <person name="den Bakker H.C."/>
            <person name="Martin N.H."/>
            <person name="Wiedmann M."/>
            <person name="Boor K.J."/>
        </authorList>
    </citation>
    <scope>NUCLEOTIDE SEQUENCE [LARGE SCALE GENOMIC DNA]</scope>
    <source>
        <strain evidence="1 2">FSL R5-213</strain>
    </source>
</reference>
<dbReference type="Proteomes" id="UP000019062">
    <property type="component" value="Unassembled WGS sequence"/>
</dbReference>
<comment type="caution">
    <text evidence="1">The sequence shown here is derived from an EMBL/GenBank/DDBJ whole genome shotgun (WGS) entry which is preliminary data.</text>
</comment>
<dbReference type="AlphaFoldDB" id="W4EPM8"/>
<keyword evidence="2" id="KW-1185">Reference proteome</keyword>
<keyword evidence="1" id="KW-0449">Lipoprotein</keyword>
<accession>W4EPM8</accession>
<name>W4EPM8_9BACL</name>
<sequence>MTDVQTYVDEMTAAFITGKQDFGKWDDYKKTLDKMGLQSYLEIAQGTYERMQKQK</sequence>
<dbReference type="eggNOG" id="COG1653">
    <property type="taxonomic scope" value="Bacteria"/>
</dbReference>
<dbReference type="Gene3D" id="3.40.190.10">
    <property type="entry name" value="Periplasmic binding protein-like II"/>
    <property type="match status" value="1"/>
</dbReference>
<evidence type="ECO:0000313" key="2">
    <source>
        <dbReference type="Proteomes" id="UP000019062"/>
    </source>
</evidence>
<dbReference type="SUPFAM" id="SSF53850">
    <property type="entry name" value="Periplasmic binding protein-like II"/>
    <property type="match status" value="1"/>
</dbReference>
<protein>
    <submittedName>
        <fullName evidence="1">Lipoprotein lplA</fullName>
    </submittedName>
</protein>
<organism evidence="1 2">
    <name type="scientific">Viridibacillus arenosi FSL R5-213</name>
    <dbReference type="NCBI Taxonomy" id="1227360"/>
    <lineage>
        <taxon>Bacteria</taxon>
        <taxon>Bacillati</taxon>
        <taxon>Bacillota</taxon>
        <taxon>Bacilli</taxon>
        <taxon>Bacillales</taxon>
        <taxon>Caryophanaceae</taxon>
        <taxon>Viridibacillus</taxon>
    </lineage>
</organism>
<evidence type="ECO:0000313" key="1">
    <source>
        <dbReference type="EMBL" id="ETT82525.1"/>
    </source>
</evidence>
<gene>
    <name evidence="1" type="ORF">C176_16092</name>
</gene>